<dbReference type="Proteomes" id="UP000518752">
    <property type="component" value="Unassembled WGS sequence"/>
</dbReference>
<sequence length="663" mass="75301">MMTRSNLLVRLLETHPQIMSKQYPFMISFQRGPESQWPAELKEAILEASGMTKEEAERVYAHLTYQTGLDGLQKGKISVIKEHTVYMLDSKMYTDFFRTKIPPPVIVDRKLDVIGDEVALDLPSPPFPNPTVLPDRLVATMLPIIVIRHPMFTFPSFARATSTFGQTALDTDFEFFATFRWQRMIYDFYRAYYDKVGSEGKESWPVVVDGDKLVEDTQGQMKQLCALIGLTESEIQYSWDSSARPRDRVVDAFVGDFNQSTGVIKGPASSRIPDLDEQVKKWAAEWNEEIAQKMKETVESSMEDYEYLFKRSSTAPAPAFNFIPLSIVISTNGAKCISFPRIGSAHQDLSLLSSTDQIQLIYTPVGNAPAGRPESQWPDELKETAFKGSGMTKEEGEEQFAHFTYQAALDNIEKLFAEAQEKGKFCVVKEHTVYSFDAEFLKQYVDFGQRPRPAMVDRRLDVIGTDEIELQLPSPPFPNPTVLPDRLVATVTPVIIIRHPAYTFASYLRAAASYGGGVHSPEFELSGSLRWQRIIYDFYRAYYDKIDAQRKKAWPIVIDGDELVQDTRGQMKKFCELVGLSESEIQYSWESTGRPTDRLLNAFIGTIKESTGVIKGPNSLRDPNLDEQTKNWTEEWGEEIAGKLREAVTSSLDDYQYLRARCL</sequence>
<evidence type="ECO:0000313" key="1">
    <source>
        <dbReference type="EMBL" id="KAF5393114.1"/>
    </source>
</evidence>
<organism evidence="1 2">
    <name type="scientific">Collybiopsis confluens</name>
    <dbReference type="NCBI Taxonomy" id="2823264"/>
    <lineage>
        <taxon>Eukaryota</taxon>
        <taxon>Fungi</taxon>
        <taxon>Dikarya</taxon>
        <taxon>Basidiomycota</taxon>
        <taxon>Agaricomycotina</taxon>
        <taxon>Agaricomycetes</taxon>
        <taxon>Agaricomycetidae</taxon>
        <taxon>Agaricales</taxon>
        <taxon>Marasmiineae</taxon>
        <taxon>Omphalotaceae</taxon>
        <taxon>Collybiopsis</taxon>
    </lineage>
</organism>
<dbReference type="InterPro" id="IPR027417">
    <property type="entry name" value="P-loop_NTPase"/>
</dbReference>
<dbReference type="PANTHER" id="PTHR48312">
    <property type="match status" value="1"/>
</dbReference>
<proteinExistence type="predicted"/>
<gene>
    <name evidence="1" type="ORF">D9757_001093</name>
</gene>
<accession>A0A8H5MGL2</accession>
<dbReference type="PANTHER" id="PTHR48312:SF1">
    <property type="entry name" value="SULFOTRANSFERASE"/>
    <property type="match status" value="1"/>
</dbReference>
<dbReference type="OrthoDB" id="3650366at2759"/>
<reference evidence="1 2" key="1">
    <citation type="journal article" date="2020" name="ISME J.">
        <title>Uncovering the hidden diversity of litter-decomposition mechanisms in mushroom-forming fungi.</title>
        <authorList>
            <person name="Floudas D."/>
            <person name="Bentzer J."/>
            <person name="Ahren D."/>
            <person name="Johansson T."/>
            <person name="Persson P."/>
            <person name="Tunlid A."/>
        </authorList>
    </citation>
    <scope>NUCLEOTIDE SEQUENCE [LARGE SCALE GENOMIC DNA]</scope>
    <source>
        <strain evidence="1 2">CBS 406.79</strain>
    </source>
</reference>
<dbReference type="Gene3D" id="3.40.50.300">
    <property type="entry name" value="P-loop containing nucleotide triphosphate hydrolases"/>
    <property type="match status" value="2"/>
</dbReference>
<name>A0A8H5MGL2_9AGAR</name>
<dbReference type="EMBL" id="JAACJN010000003">
    <property type="protein sequence ID" value="KAF5393114.1"/>
    <property type="molecule type" value="Genomic_DNA"/>
</dbReference>
<protein>
    <submittedName>
        <fullName evidence="1">Uncharacterized protein</fullName>
    </submittedName>
</protein>
<comment type="caution">
    <text evidence="1">The sequence shown here is derived from an EMBL/GenBank/DDBJ whole genome shotgun (WGS) entry which is preliminary data.</text>
</comment>
<dbReference type="SUPFAM" id="SSF52540">
    <property type="entry name" value="P-loop containing nucleoside triphosphate hydrolases"/>
    <property type="match status" value="2"/>
</dbReference>
<evidence type="ECO:0000313" key="2">
    <source>
        <dbReference type="Proteomes" id="UP000518752"/>
    </source>
</evidence>
<dbReference type="AlphaFoldDB" id="A0A8H5MGL2"/>
<keyword evidence="2" id="KW-1185">Reference proteome</keyword>